<evidence type="ECO:0000313" key="2">
    <source>
        <dbReference type="Proteomes" id="UP000050794"/>
    </source>
</evidence>
<protein>
    <submittedName>
        <fullName evidence="3">tRNA_edit domain-containing protein</fullName>
    </submittedName>
</protein>
<evidence type="ECO:0000313" key="3">
    <source>
        <dbReference type="WBParaSite" id="TCNE_0001012401-mRNA-1"/>
    </source>
</evidence>
<dbReference type="EMBL" id="UYWY01020394">
    <property type="protein sequence ID" value="VDM41445.1"/>
    <property type="molecule type" value="Genomic_DNA"/>
</dbReference>
<name>A0A183UNQ4_TOXCA</name>
<gene>
    <name evidence="1" type="ORF">TCNE_LOCUS10124</name>
</gene>
<keyword evidence="2" id="KW-1185">Reference proteome</keyword>
<dbReference type="WBParaSite" id="TCNE_0001012401-mRNA-1">
    <property type="protein sequence ID" value="TCNE_0001012401-mRNA-1"/>
    <property type="gene ID" value="TCNE_0001012401"/>
</dbReference>
<proteinExistence type="predicted"/>
<evidence type="ECO:0000313" key="1">
    <source>
        <dbReference type="EMBL" id="VDM41445.1"/>
    </source>
</evidence>
<organism evidence="2 3">
    <name type="scientific">Toxocara canis</name>
    <name type="common">Canine roundworm</name>
    <dbReference type="NCBI Taxonomy" id="6265"/>
    <lineage>
        <taxon>Eukaryota</taxon>
        <taxon>Metazoa</taxon>
        <taxon>Ecdysozoa</taxon>
        <taxon>Nematoda</taxon>
        <taxon>Chromadorea</taxon>
        <taxon>Rhabditida</taxon>
        <taxon>Spirurina</taxon>
        <taxon>Ascaridomorpha</taxon>
        <taxon>Ascaridoidea</taxon>
        <taxon>Toxocaridae</taxon>
        <taxon>Toxocara</taxon>
    </lineage>
</organism>
<sequence>MYEHVVPAAVAALEGCSTQLVEVRIGDKFWDVRRATAALVICGRTKQQMAAHMEACGPAEDSSRNETDDA</sequence>
<reference evidence="3" key="1">
    <citation type="submission" date="2016-06" db="UniProtKB">
        <authorList>
            <consortium name="WormBaseParasite"/>
        </authorList>
    </citation>
    <scope>IDENTIFICATION</scope>
</reference>
<reference evidence="1 2" key="2">
    <citation type="submission" date="2018-11" db="EMBL/GenBank/DDBJ databases">
        <authorList>
            <consortium name="Pathogen Informatics"/>
        </authorList>
    </citation>
    <scope>NUCLEOTIDE SEQUENCE [LARGE SCALE GENOMIC DNA]</scope>
</reference>
<dbReference type="AlphaFoldDB" id="A0A183UNQ4"/>
<accession>A0A183UNQ4</accession>
<dbReference type="Proteomes" id="UP000050794">
    <property type="component" value="Unassembled WGS sequence"/>
</dbReference>